<evidence type="ECO:0000313" key="5">
    <source>
        <dbReference type="Proteomes" id="UP000237347"/>
    </source>
</evidence>
<proteinExistence type="inferred from homology"/>
<dbReference type="CDD" id="cd03784">
    <property type="entry name" value="GT1_Gtf-like"/>
    <property type="match status" value="1"/>
</dbReference>
<keyword evidence="5" id="KW-1185">Reference proteome</keyword>
<comment type="caution">
    <text evidence="4">The sequence shown here is derived from an EMBL/GenBank/DDBJ whole genome shotgun (WGS) entry which is preliminary data.</text>
</comment>
<dbReference type="PANTHER" id="PTHR48047:SF45">
    <property type="entry name" value="SCOPOLETIN GLUCOSYLTRANSFERASE-LIKE"/>
    <property type="match status" value="1"/>
</dbReference>
<protein>
    <submittedName>
        <fullName evidence="4">Soyasapogenol b glucuronide galactosyltransferase</fullName>
    </submittedName>
</protein>
<keyword evidence="2 4" id="KW-0328">Glycosyltransferase</keyword>
<gene>
    <name evidence="4" type="primary">GmSGT2_0</name>
    <name evidence="4" type="ORF">CFP56_041749</name>
</gene>
<organism evidence="4 5">
    <name type="scientific">Quercus suber</name>
    <name type="common">Cork oak</name>
    <dbReference type="NCBI Taxonomy" id="58331"/>
    <lineage>
        <taxon>Eukaryota</taxon>
        <taxon>Viridiplantae</taxon>
        <taxon>Streptophyta</taxon>
        <taxon>Embryophyta</taxon>
        <taxon>Tracheophyta</taxon>
        <taxon>Spermatophyta</taxon>
        <taxon>Magnoliopsida</taxon>
        <taxon>eudicotyledons</taxon>
        <taxon>Gunneridae</taxon>
        <taxon>Pentapetalae</taxon>
        <taxon>rosids</taxon>
        <taxon>fabids</taxon>
        <taxon>Fagales</taxon>
        <taxon>Fagaceae</taxon>
        <taxon>Quercus</taxon>
    </lineage>
</organism>
<reference evidence="4 5" key="1">
    <citation type="journal article" date="2018" name="Sci. Data">
        <title>The draft genome sequence of cork oak.</title>
        <authorList>
            <person name="Ramos A.M."/>
            <person name="Usie A."/>
            <person name="Barbosa P."/>
            <person name="Barros P.M."/>
            <person name="Capote T."/>
            <person name="Chaves I."/>
            <person name="Simoes F."/>
            <person name="Abreu I."/>
            <person name="Carrasquinho I."/>
            <person name="Faro C."/>
            <person name="Guimaraes J.B."/>
            <person name="Mendonca D."/>
            <person name="Nobrega F."/>
            <person name="Rodrigues L."/>
            <person name="Saibo N.J.M."/>
            <person name="Varela M.C."/>
            <person name="Egas C."/>
            <person name="Matos J."/>
            <person name="Miguel C.M."/>
            <person name="Oliveira M.M."/>
            <person name="Ricardo C.P."/>
            <person name="Goncalves S."/>
        </authorList>
    </citation>
    <scope>NUCLEOTIDE SEQUENCE [LARGE SCALE GENOMIC DNA]</scope>
    <source>
        <strain evidence="5">cv. HL8</strain>
    </source>
</reference>
<name>A0AAW0IUI0_QUESU</name>
<comment type="similarity">
    <text evidence="1">Belongs to the UDP-glycosyltransferase family.</text>
</comment>
<dbReference type="Proteomes" id="UP000237347">
    <property type="component" value="Unassembled WGS sequence"/>
</dbReference>
<evidence type="ECO:0000256" key="3">
    <source>
        <dbReference type="ARBA" id="ARBA00022679"/>
    </source>
</evidence>
<dbReference type="InterPro" id="IPR002213">
    <property type="entry name" value="UDP_glucos_trans"/>
</dbReference>
<dbReference type="Pfam" id="PF00201">
    <property type="entry name" value="UDPGT"/>
    <property type="match status" value="1"/>
</dbReference>
<evidence type="ECO:0000256" key="1">
    <source>
        <dbReference type="ARBA" id="ARBA00009995"/>
    </source>
</evidence>
<keyword evidence="3" id="KW-0808">Transferase</keyword>
<evidence type="ECO:0000256" key="2">
    <source>
        <dbReference type="ARBA" id="ARBA00022676"/>
    </source>
</evidence>
<accession>A0AAW0IUI0</accession>
<dbReference type="EMBL" id="PKMF04000841">
    <property type="protein sequence ID" value="KAK7818153.1"/>
    <property type="molecule type" value="Genomic_DNA"/>
</dbReference>
<dbReference type="GO" id="GO:0035251">
    <property type="term" value="F:UDP-glucosyltransferase activity"/>
    <property type="evidence" value="ECO:0007669"/>
    <property type="project" value="UniProtKB-ARBA"/>
</dbReference>
<dbReference type="AlphaFoldDB" id="A0AAW0IUI0"/>
<dbReference type="SUPFAM" id="SSF53756">
    <property type="entry name" value="UDP-Glycosyltransferase/glycogen phosphorylase"/>
    <property type="match status" value="1"/>
</dbReference>
<sequence>MTRLQLPEWLRTPNGYTQLMDKIKESERRSYGSILANSFYELEGAYEELHKNSMGIRTWSVGPVSLWVNKDVADKVERGNKAAVEEHELLNWLNAKECNSVLYICFGSSSKFPTAQLTEMAHGLEASGHQFIWVVRQKDGDQGEGWLGDFEKRMKESNRGLIIRGWAPQILILEHPAFGGQVTHCGSNSLLEGVTAGLPMIAWPLYAEQFYLEKLVTEVLKIGVAVGKKEWSMWAEETKEVVKRDDIEKAVKFLMGSGEEAAEMKNRAKELGNAARKAVESSGSSQSNFMGLINGLQSLKCARN</sequence>
<dbReference type="Gene3D" id="3.40.50.2000">
    <property type="entry name" value="Glycogen Phosphorylase B"/>
    <property type="match status" value="2"/>
</dbReference>
<evidence type="ECO:0000313" key="4">
    <source>
        <dbReference type="EMBL" id="KAK7818153.1"/>
    </source>
</evidence>
<dbReference type="FunFam" id="3.40.50.2000:FF:000202">
    <property type="entry name" value="Glycosyltransferase"/>
    <property type="match status" value="1"/>
</dbReference>
<dbReference type="PANTHER" id="PTHR48047">
    <property type="entry name" value="GLYCOSYLTRANSFERASE"/>
    <property type="match status" value="1"/>
</dbReference>